<accession>A0ACB6F5I9</accession>
<evidence type="ECO:0000313" key="1">
    <source>
        <dbReference type="EMBL" id="KAB2099701.1"/>
    </source>
</evidence>
<gene>
    <name evidence="1" type="ORF">AG0111_0g12086</name>
</gene>
<name>A0ACB6F5I9_9PLEO</name>
<keyword evidence="2" id="KW-1185">Reference proteome</keyword>
<organism evidence="1 2">
    <name type="scientific">Alternaria gaisen</name>
    <dbReference type="NCBI Taxonomy" id="167740"/>
    <lineage>
        <taxon>Eukaryota</taxon>
        <taxon>Fungi</taxon>
        <taxon>Dikarya</taxon>
        <taxon>Ascomycota</taxon>
        <taxon>Pezizomycotina</taxon>
        <taxon>Dothideomycetes</taxon>
        <taxon>Pleosporomycetidae</taxon>
        <taxon>Pleosporales</taxon>
        <taxon>Pleosporineae</taxon>
        <taxon>Pleosporaceae</taxon>
        <taxon>Alternaria</taxon>
        <taxon>Alternaria sect. Alternaria</taxon>
    </lineage>
</organism>
<evidence type="ECO:0000313" key="2">
    <source>
        <dbReference type="Proteomes" id="UP000293547"/>
    </source>
</evidence>
<sequence>MWSPLETLYHAFIVLYVLSRWIQSILSEKRAREPPAPTQIPAPRHIPTLSNKISFQNSTVEPYDPSIEVSERLWSILDGDNATEIVYTPDKRPLGMTAMLATRYLRNKPNRDHLKMVQELQKETKKIASNCLAEIRGEKGHLFGPDTVRNLQLTNNLDEELGYEVDDKDCTGILRNFEDEILPTGDHKYTLTIQPPEPAGGLPVINLSLTSRKWFAGSCGIKFKQHVDM</sequence>
<comment type="caution">
    <text evidence="1">The sequence shown here is derived from an EMBL/GenBank/DDBJ whole genome shotgun (WGS) entry which is preliminary data.</text>
</comment>
<proteinExistence type="predicted"/>
<dbReference type="EMBL" id="PDWZ02000016">
    <property type="protein sequence ID" value="KAB2099701.1"/>
    <property type="molecule type" value="Genomic_DNA"/>
</dbReference>
<protein>
    <submittedName>
        <fullName evidence="1">Uncharacterized protein</fullName>
    </submittedName>
</protein>
<reference evidence="1 2" key="1">
    <citation type="journal article" date="2019" name="bioRxiv">
        <title>Genomics, evolutionary history and diagnostics of the Alternaria alternata species group including apple and Asian pear pathotypes.</title>
        <authorList>
            <person name="Armitage A.D."/>
            <person name="Cockerton H.M."/>
            <person name="Sreenivasaprasad S."/>
            <person name="Woodhall J.W."/>
            <person name="Lane C.R."/>
            <person name="Harrison R.J."/>
            <person name="Clarkson J.P."/>
        </authorList>
    </citation>
    <scope>NUCLEOTIDE SEQUENCE [LARGE SCALE GENOMIC DNA]</scope>
    <source>
        <strain evidence="1 2">FERA 650</strain>
    </source>
</reference>
<dbReference type="Proteomes" id="UP000293547">
    <property type="component" value="Unassembled WGS sequence"/>
</dbReference>